<evidence type="ECO:0000313" key="11">
    <source>
        <dbReference type="Proteomes" id="UP001479436"/>
    </source>
</evidence>
<evidence type="ECO:0000256" key="1">
    <source>
        <dbReference type="ARBA" id="ARBA00006155"/>
    </source>
</evidence>
<comment type="catalytic activity">
    <reaction evidence="7">
        <text>L-seryl-[pyruvate dehydrogenase E1 alpha subunit] + ATP = O-phospho-L-seryl-[pyruvate dehydrogenase E1 alpha subunit] + ADP + H(+)</text>
        <dbReference type="Rhea" id="RHEA:23052"/>
        <dbReference type="Rhea" id="RHEA-COMP:13689"/>
        <dbReference type="Rhea" id="RHEA-COMP:13690"/>
        <dbReference type="ChEBI" id="CHEBI:15378"/>
        <dbReference type="ChEBI" id="CHEBI:29999"/>
        <dbReference type="ChEBI" id="CHEBI:30616"/>
        <dbReference type="ChEBI" id="CHEBI:83421"/>
        <dbReference type="ChEBI" id="CHEBI:456216"/>
        <dbReference type="EC" id="2.7.11.2"/>
    </reaction>
</comment>
<keyword evidence="5 8" id="KW-0067">ATP-binding</keyword>
<evidence type="ECO:0000256" key="7">
    <source>
        <dbReference type="ARBA" id="ARBA00048201"/>
    </source>
</evidence>
<dbReference type="InterPro" id="IPR036890">
    <property type="entry name" value="HATPase_C_sf"/>
</dbReference>
<evidence type="ECO:0000259" key="9">
    <source>
        <dbReference type="PROSITE" id="PS50109"/>
    </source>
</evidence>
<sequence>MIPTSTLQALPKGHIVRLANSKITRVSLQHLFSIGRHVAKTGNPLLTAQFLHQELPIRLTQALKIVNSSEIPSFMSNLPTFQRISKRFLEDIALLSRTPKPVCRTQEVAFTELLKQLQQRQRANNLSIGQGLQGLLVNPDKNISFHDKGLKTFLDKYYTMALGMRTLLGEHISLHERERSLVEKVLPLNVAKKAAFDARRVCTQQYGFEAPEVEIISKNTSVSPLYIEEYLHHSLFEILKNSLRATVETHRHSNHLPPVKIVIATGGEDVTIKVSDIGGGIPMSKINNLWSYVYFTPSNNSSALCSKPNHCMDIPLAGIGHGLSVARLISRYFGGDLNVVSMEGYGTDAYLHIFRQQSFLENLPEFEETEFLFECEESIRTNVGDSI</sequence>
<dbReference type="Pfam" id="PF10436">
    <property type="entry name" value="BCDHK_Adom3"/>
    <property type="match status" value="1"/>
</dbReference>
<dbReference type="EMBL" id="JASJQH010007615">
    <property type="protein sequence ID" value="KAK9703690.1"/>
    <property type="molecule type" value="Genomic_DNA"/>
</dbReference>
<dbReference type="GO" id="GO:0004740">
    <property type="term" value="F:pyruvate dehydrogenase (acetyl-transferring) kinase activity"/>
    <property type="evidence" value="ECO:0007669"/>
    <property type="project" value="UniProtKB-EC"/>
</dbReference>
<comment type="caution">
    <text evidence="10">The sequence shown here is derived from an EMBL/GenBank/DDBJ whole genome shotgun (WGS) entry which is preliminary data.</text>
</comment>
<evidence type="ECO:0000256" key="4">
    <source>
        <dbReference type="ARBA" id="ARBA00022777"/>
    </source>
</evidence>
<evidence type="ECO:0000256" key="6">
    <source>
        <dbReference type="ARBA" id="ARBA00023128"/>
    </source>
</evidence>
<evidence type="ECO:0000256" key="2">
    <source>
        <dbReference type="ARBA" id="ARBA00022679"/>
    </source>
</evidence>
<dbReference type="Gene3D" id="1.20.140.20">
    <property type="entry name" value="Alpha-ketoacid/pyruvate dehydrogenase kinase, N-terminal domain"/>
    <property type="match status" value="1"/>
</dbReference>
<accession>A0ABR2VV74</accession>
<dbReference type="SUPFAM" id="SSF55874">
    <property type="entry name" value="ATPase domain of HSP90 chaperone/DNA topoisomerase II/histidine kinase"/>
    <property type="match status" value="1"/>
</dbReference>
<dbReference type="InterPro" id="IPR005467">
    <property type="entry name" value="His_kinase_dom"/>
</dbReference>
<keyword evidence="4 8" id="KW-0418">Kinase</keyword>
<evidence type="ECO:0000256" key="5">
    <source>
        <dbReference type="ARBA" id="ARBA00022840"/>
    </source>
</evidence>
<keyword evidence="2 8" id="KW-0808">Transferase</keyword>
<dbReference type="PROSITE" id="PS50109">
    <property type="entry name" value="HIS_KIN"/>
    <property type="match status" value="1"/>
</dbReference>
<dbReference type="Gene3D" id="3.30.565.10">
    <property type="entry name" value="Histidine kinase-like ATPase, C-terminal domain"/>
    <property type="match status" value="1"/>
</dbReference>
<evidence type="ECO:0000256" key="3">
    <source>
        <dbReference type="ARBA" id="ARBA00022741"/>
    </source>
</evidence>
<dbReference type="EC" id="2.7.11.-" evidence="8"/>
<feature type="domain" description="Histidine kinase" evidence="9">
    <location>
        <begin position="231"/>
        <end position="357"/>
    </location>
</feature>
<dbReference type="Pfam" id="PF02518">
    <property type="entry name" value="HATPase_c"/>
    <property type="match status" value="1"/>
</dbReference>
<dbReference type="PANTHER" id="PTHR11947:SF3">
    <property type="entry name" value="[PYRUVATE DEHYDROGENASE (ACETYL-TRANSFERRING)] KINASE, MITOCHONDRIAL"/>
    <property type="match status" value="1"/>
</dbReference>
<evidence type="ECO:0000256" key="8">
    <source>
        <dbReference type="RuleBase" id="RU366032"/>
    </source>
</evidence>
<keyword evidence="11" id="KW-1185">Reference proteome</keyword>
<organism evidence="10 11">
    <name type="scientific">Basidiobolus ranarum</name>
    <dbReference type="NCBI Taxonomy" id="34480"/>
    <lineage>
        <taxon>Eukaryota</taxon>
        <taxon>Fungi</taxon>
        <taxon>Fungi incertae sedis</taxon>
        <taxon>Zoopagomycota</taxon>
        <taxon>Entomophthoromycotina</taxon>
        <taxon>Basidiobolomycetes</taxon>
        <taxon>Basidiobolales</taxon>
        <taxon>Basidiobolaceae</taxon>
        <taxon>Basidiobolus</taxon>
    </lineage>
</organism>
<dbReference type="InterPro" id="IPR018955">
    <property type="entry name" value="BCDHK/PDK_N"/>
</dbReference>
<proteinExistence type="inferred from homology"/>
<dbReference type="Proteomes" id="UP001479436">
    <property type="component" value="Unassembled WGS sequence"/>
</dbReference>
<dbReference type="InterPro" id="IPR036784">
    <property type="entry name" value="AK/P_DHK_N_sf"/>
</dbReference>
<comment type="similarity">
    <text evidence="1 8">Belongs to the PDK/BCKDK protein kinase family.</text>
</comment>
<name>A0ABR2VV74_9FUNG</name>
<dbReference type="InterPro" id="IPR003594">
    <property type="entry name" value="HATPase_dom"/>
</dbReference>
<dbReference type="PANTHER" id="PTHR11947">
    <property type="entry name" value="PYRUVATE DEHYDROGENASE KINASE"/>
    <property type="match status" value="1"/>
</dbReference>
<evidence type="ECO:0000313" key="10">
    <source>
        <dbReference type="EMBL" id="KAK9703690.1"/>
    </source>
</evidence>
<protein>
    <recommendedName>
        <fullName evidence="8">Protein-serine/threonine kinase</fullName>
        <ecNumber evidence="8">2.7.11.-</ecNumber>
    </recommendedName>
</protein>
<keyword evidence="3 8" id="KW-0547">Nucleotide-binding</keyword>
<dbReference type="SUPFAM" id="SSF69012">
    <property type="entry name" value="alpha-ketoacid dehydrogenase kinase, N-terminal domain"/>
    <property type="match status" value="1"/>
</dbReference>
<keyword evidence="6 8" id="KW-0496">Mitochondrion</keyword>
<reference evidence="10 11" key="1">
    <citation type="submission" date="2023-04" db="EMBL/GenBank/DDBJ databases">
        <title>Genome of Basidiobolus ranarum AG-B5.</title>
        <authorList>
            <person name="Stajich J.E."/>
            <person name="Carter-House D."/>
            <person name="Gryganskyi A."/>
        </authorList>
    </citation>
    <scope>NUCLEOTIDE SEQUENCE [LARGE SCALE GENOMIC DNA]</scope>
    <source>
        <strain evidence="10 11">AG-B5</strain>
    </source>
</reference>
<comment type="subcellular location">
    <subcellularLocation>
        <location evidence="8">Mitochondrion matrix</location>
    </subcellularLocation>
</comment>
<gene>
    <name evidence="10" type="primary">PDK2_6</name>
    <name evidence="10" type="ORF">K7432_010591</name>
</gene>
<dbReference type="InterPro" id="IPR039028">
    <property type="entry name" value="BCKD/PDK"/>
</dbReference>